<proteinExistence type="predicted"/>
<dbReference type="InterPro" id="IPR011701">
    <property type="entry name" value="MFS"/>
</dbReference>
<feature type="transmembrane region" description="Helical" evidence="7">
    <location>
        <begin position="21"/>
        <end position="45"/>
    </location>
</feature>
<feature type="transmembrane region" description="Helical" evidence="7">
    <location>
        <begin position="175"/>
        <end position="195"/>
    </location>
</feature>
<dbReference type="Pfam" id="PF07690">
    <property type="entry name" value="MFS_1"/>
    <property type="match status" value="1"/>
</dbReference>
<keyword evidence="10" id="KW-1185">Reference proteome</keyword>
<evidence type="ECO:0000256" key="1">
    <source>
        <dbReference type="ARBA" id="ARBA00004651"/>
    </source>
</evidence>
<feature type="transmembrane region" description="Helical" evidence="7">
    <location>
        <begin position="57"/>
        <end position="75"/>
    </location>
</feature>
<reference evidence="9 10" key="1">
    <citation type="submission" date="2023-07" db="EMBL/GenBank/DDBJ databases">
        <title>Sequencing the genomes of 1000 actinobacteria strains.</title>
        <authorList>
            <person name="Klenk H.-P."/>
        </authorList>
    </citation>
    <scope>NUCLEOTIDE SEQUENCE [LARGE SCALE GENOMIC DNA]</scope>
    <source>
        <strain evidence="9 10">DSM 44709</strain>
    </source>
</reference>
<accession>A0AAE3VUJ3</accession>
<evidence type="ECO:0000256" key="2">
    <source>
        <dbReference type="ARBA" id="ARBA00022448"/>
    </source>
</evidence>
<feature type="transmembrane region" description="Helical" evidence="7">
    <location>
        <begin position="414"/>
        <end position="433"/>
    </location>
</feature>
<dbReference type="PANTHER" id="PTHR42718">
    <property type="entry name" value="MAJOR FACILITATOR SUPERFAMILY MULTIDRUG TRANSPORTER MFSC"/>
    <property type="match status" value="1"/>
</dbReference>
<gene>
    <name evidence="9" type="ORF">J2S42_001092</name>
</gene>
<feature type="transmembrane region" description="Helical" evidence="7">
    <location>
        <begin position="369"/>
        <end position="393"/>
    </location>
</feature>
<feature type="domain" description="Major facilitator superfamily (MFS) profile" evidence="8">
    <location>
        <begin position="21"/>
        <end position="466"/>
    </location>
</feature>
<evidence type="ECO:0000313" key="9">
    <source>
        <dbReference type="EMBL" id="MDQ0364423.1"/>
    </source>
</evidence>
<dbReference type="CDD" id="cd17321">
    <property type="entry name" value="MFS_MMR_MDR_like"/>
    <property type="match status" value="1"/>
</dbReference>
<dbReference type="InterPro" id="IPR036259">
    <property type="entry name" value="MFS_trans_sf"/>
</dbReference>
<dbReference type="GO" id="GO:0005886">
    <property type="term" value="C:plasma membrane"/>
    <property type="evidence" value="ECO:0007669"/>
    <property type="project" value="UniProtKB-SubCell"/>
</dbReference>
<organism evidence="9 10">
    <name type="scientific">Catenuloplanes indicus</name>
    <dbReference type="NCBI Taxonomy" id="137267"/>
    <lineage>
        <taxon>Bacteria</taxon>
        <taxon>Bacillati</taxon>
        <taxon>Actinomycetota</taxon>
        <taxon>Actinomycetes</taxon>
        <taxon>Micromonosporales</taxon>
        <taxon>Micromonosporaceae</taxon>
        <taxon>Catenuloplanes</taxon>
    </lineage>
</organism>
<comment type="subcellular location">
    <subcellularLocation>
        <location evidence="1">Cell membrane</location>
        <topology evidence="1">Multi-pass membrane protein</topology>
    </subcellularLocation>
</comment>
<feature type="transmembrane region" description="Helical" evidence="7">
    <location>
        <begin position="207"/>
        <end position="227"/>
    </location>
</feature>
<dbReference type="Gene3D" id="1.20.1720.10">
    <property type="entry name" value="Multidrug resistance protein D"/>
    <property type="match status" value="1"/>
</dbReference>
<evidence type="ECO:0000256" key="6">
    <source>
        <dbReference type="ARBA" id="ARBA00023136"/>
    </source>
</evidence>
<keyword evidence="4 7" id="KW-0812">Transmembrane</keyword>
<feature type="transmembrane region" description="Helical" evidence="7">
    <location>
        <begin position="239"/>
        <end position="256"/>
    </location>
</feature>
<dbReference type="PROSITE" id="PS00216">
    <property type="entry name" value="SUGAR_TRANSPORT_1"/>
    <property type="match status" value="1"/>
</dbReference>
<feature type="transmembrane region" description="Helical" evidence="7">
    <location>
        <begin position="112"/>
        <end position="134"/>
    </location>
</feature>
<dbReference type="GO" id="GO:0022857">
    <property type="term" value="F:transmembrane transporter activity"/>
    <property type="evidence" value="ECO:0007669"/>
    <property type="project" value="InterPro"/>
</dbReference>
<name>A0AAE3VUJ3_9ACTN</name>
<dbReference type="RefSeq" id="WP_307235816.1">
    <property type="nucleotide sequence ID" value="NZ_JAUSUZ010000001.1"/>
</dbReference>
<feature type="transmembrane region" description="Helical" evidence="7">
    <location>
        <begin position="340"/>
        <end position="363"/>
    </location>
</feature>
<dbReference type="Gene3D" id="1.20.1250.20">
    <property type="entry name" value="MFS general substrate transporter like domains"/>
    <property type="match status" value="1"/>
</dbReference>
<keyword evidence="6 7" id="KW-0472">Membrane</keyword>
<dbReference type="InterPro" id="IPR005829">
    <property type="entry name" value="Sugar_transporter_CS"/>
</dbReference>
<dbReference type="PANTHER" id="PTHR42718:SF46">
    <property type="entry name" value="BLR6921 PROTEIN"/>
    <property type="match status" value="1"/>
</dbReference>
<feature type="transmembrane region" description="Helical" evidence="7">
    <location>
        <begin position="439"/>
        <end position="462"/>
    </location>
</feature>
<feature type="transmembrane region" description="Helical" evidence="7">
    <location>
        <begin position="276"/>
        <end position="296"/>
    </location>
</feature>
<dbReference type="EMBL" id="JAUSUZ010000001">
    <property type="protein sequence ID" value="MDQ0364423.1"/>
    <property type="molecule type" value="Genomic_DNA"/>
</dbReference>
<dbReference type="InterPro" id="IPR020846">
    <property type="entry name" value="MFS_dom"/>
</dbReference>
<feature type="transmembrane region" description="Helical" evidence="7">
    <location>
        <begin position="87"/>
        <end position="106"/>
    </location>
</feature>
<keyword evidence="3" id="KW-1003">Cell membrane</keyword>
<evidence type="ECO:0000256" key="7">
    <source>
        <dbReference type="SAM" id="Phobius"/>
    </source>
</evidence>
<dbReference type="AlphaFoldDB" id="A0AAE3VUJ3"/>
<protein>
    <submittedName>
        <fullName evidence="9">MFS family permease</fullName>
    </submittedName>
</protein>
<evidence type="ECO:0000256" key="5">
    <source>
        <dbReference type="ARBA" id="ARBA00022989"/>
    </source>
</evidence>
<feature type="transmembrane region" description="Helical" evidence="7">
    <location>
        <begin position="146"/>
        <end position="169"/>
    </location>
</feature>
<evidence type="ECO:0000313" key="10">
    <source>
        <dbReference type="Proteomes" id="UP001240236"/>
    </source>
</evidence>
<sequence length="471" mass="47947">MVASSLGPPPLAVPHPRRWAALVLLCAANFMIILDSQIVILALPAISADLAMSPASAQWVLSANLLAFGGLLLLGGRAADLLGRRRMFLVGTALFLAISLLSGFAWSAGVLIAARALHGVSAALMAPTALAILTDAFPDGPDRHKALAGWAGIASFGAVTGLLAGGALTELGWQWVFLVNVPVALIMLVLAPVLLPESRDRDQPRTFDLAGAATSTGALVLLLYAIVLVPTAGWLSTRTLALLAGAIVLLAAFVAIESRSKAPLVPLHLFRSRSLVGGNLAMLAVGMLPFGLSVTMSQYAQTFLGLSAWDFGLRQVVMPLSATIGAYAGHALVTRWGVRAVAGAGMVAMAAGALLLLITVAAGQWRLDTFAGLAVFGAGMGVATVAAATAALAGVQRAHAGLASGLNTAALQSGGGFGVAVVVTVIASFSTIATGDEGGYRAGFIACAVIALVTLAITWTLLRSRPTADID</sequence>
<keyword evidence="2" id="KW-0813">Transport</keyword>
<comment type="caution">
    <text evidence="9">The sequence shown here is derived from an EMBL/GenBank/DDBJ whole genome shotgun (WGS) entry which is preliminary data.</text>
</comment>
<dbReference type="SUPFAM" id="SSF103473">
    <property type="entry name" value="MFS general substrate transporter"/>
    <property type="match status" value="1"/>
</dbReference>
<evidence type="ECO:0000256" key="3">
    <source>
        <dbReference type="ARBA" id="ARBA00022475"/>
    </source>
</evidence>
<keyword evidence="5 7" id="KW-1133">Transmembrane helix</keyword>
<feature type="transmembrane region" description="Helical" evidence="7">
    <location>
        <begin position="316"/>
        <end position="333"/>
    </location>
</feature>
<dbReference type="Proteomes" id="UP001240236">
    <property type="component" value="Unassembled WGS sequence"/>
</dbReference>
<evidence type="ECO:0000259" key="8">
    <source>
        <dbReference type="PROSITE" id="PS50850"/>
    </source>
</evidence>
<evidence type="ECO:0000256" key="4">
    <source>
        <dbReference type="ARBA" id="ARBA00022692"/>
    </source>
</evidence>
<dbReference type="PROSITE" id="PS50850">
    <property type="entry name" value="MFS"/>
    <property type="match status" value="1"/>
</dbReference>